<dbReference type="AlphaFoldDB" id="Q83CI3"/>
<dbReference type="EMBL" id="AE016828">
    <property type="protein sequence ID" value="AAO90645.1"/>
    <property type="molecule type" value="Genomic_DNA"/>
</dbReference>
<keyword evidence="2" id="KW-1185">Reference proteome</keyword>
<dbReference type="EnsemblBacteria" id="AAO90645">
    <property type="protein sequence ID" value="AAO90645"/>
    <property type="gene ID" value="CBU_1132"/>
</dbReference>
<dbReference type="Proteomes" id="UP000002671">
    <property type="component" value="Chromosome"/>
</dbReference>
<name>Q83CI3_COXBU</name>
<dbReference type="RefSeq" id="NP_820131.1">
    <property type="nucleotide sequence ID" value="NC_002971.4"/>
</dbReference>
<protein>
    <submittedName>
        <fullName evidence="1">Uncharacterized protein</fullName>
    </submittedName>
</protein>
<evidence type="ECO:0000313" key="1">
    <source>
        <dbReference type="EMBL" id="AAO90645.1"/>
    </source>
</evidence>
<organism evidence="1 2">
    <name type="scientific">Coxiella burnetii (strain RSA 493 / Nine Mile phase I)</name>
    <dbReference type="NCBI Taxonomy" id="227377"/>
    <lineage>
        <taxon>Bacteria</taxon>
        <taxon>Pseudomonadati</taxon>
        <taxon>Pseudomonadota</taxon>
        <taxon>Gammaproteobacteria</taxon>
        <taxon>Legionellales</taxon>
        <taxon>Coxiellaceae</taxon>
        <taxon>Coxiella</taxon>
    </lineage>
</organism>
<dbReference type="HOGENOM" id="CLU_3388964_0_0_6"/>
<reference evidence="1 2" key="2">
    <citation type="journal article" date="2009" name="Infect. Immun.">
        <title>Comparative genomics reveal extensive transposon-mediated genomic plasticity and diversity among potential effector proteins within the genus Coxiella.</title>
        <authorList>
            <person name="Beare P.A."/>
            <person name="Unsworth N."/>
            <person name="Andoh M."/>
            <person name="Voth D.E."/>
            <person name="Omsland A."/>
            <person name="Gilk S.D."/>
            <person name="Williams K.P."/>
            <person name="Sobral B.W."/>
            <person name="Kupko J.J.III."/>
            <person name="Porcella S.F."/>
            <person name="Samuel J.E."/>
            <person name="Heinzen R.A."/>
        </authorList>
    </citation>
    <scope>NUCLEOTIDE SEQUENCE [LARGE SCALE GENOMIC DNA]</scope>
    <source>
        <strain evidence="2">RSA 493 / Nine Mile phase I</strain>
    </source>
</reference>
<sequence>MEIKAHRKNNLEPSFPHSKPYAIILAILTKRK</sequence>
<dbReference type="GeneID" id="1209034"/>
<dbReference type="RefSeq" id="WP_010958025.1">
    <property type="nucleotide sequence ID" value="NC_002971.4"/>
</dbReference>
<gene>
    <name evidence="1" type="ordered locus">CBU_1132</name>
</gene>
<accession>Q83CI3</accession>
<evidence type="ECO:0000313" key="2">
    <source>
        <dbReference type="Proteomes" id="UP000002671"/>
    </source>
</evidence>
<dbReference type="KEGG" id="cbu:CBU_1132"/>
<dbReference type="STRING" id="227377.CBU_1132"/>
<proteinExistence type="predicted"/>
<reference evidence="1 2" key="1">
    <citation type="journal article" date="2003" name="Proc. Natl. Acad. Sci. U.S.A.">
        <title>Complete genome sequence of the Q-fever pathogen, Coxiella burnetii.</title>
        <authorList>
            <person name="Seshadri R."/>
            <person name="Paulsen I.T."/>
            <person name="Eisen J.A."/>
            <person name="Read T.D."/>
            <person name="Nelson K.E."/>
            <person name="Nelson W.C."/>
            <person name="Ward N.L."/>
            <person name="Tettelin H."/>
            <person name="Davidsen T.M."/>
            <person name="Beanan M.J."/>
            <person name="Deboy R.T."/>
            <person name="Daugherty S.C."/>
            <person name="Brinkac L.M."/>
            <person name="Madupu R."/>
            <person name="Dodson R.J."/>
            <person name="Khouri H.M."/>
            <person name="Lee K.H."/>
            <person name="Carty H.A."/>
            <person name="Scanlan D."/>
            <person name="Heinzen R.A."/>
            <person name="Thompson H.A."/>
            <person name="Samuel J.E."/>
            <person name="Fraser C.M."/>
            <person name="Heidelberg J.F."/>
        </authorList>
    </citation>
    <scope>NUCLEOTIDE SEQUENCE [LARGE SCALE GENOMIC DNA]</scope>
    <source>
        <strain evidence="2">RSA 493 / Nine Mile phase I</strain>
    </source>
</reference>